<protein>
    <recommendedName>
        <fullName evidence="3">TetR family transcriptional regulator</fullName>
    </recommendedName>
</protein>
<dbReference type="Proteomes" id="UP001500920">
    <property type="component" value="Unassembled WGS sequence"/>
</dbReference>
<accession>A0ABP7F5W7</accession>
<dbReference type="InterPro" id="IPR036271">
    <property type="entry name" value="Tet_transcr_reg_TetR-rel_C_sf"/>
</dbReference>
<dbReference type="EMBL" id="BAABCK010000067">
    <property type="protein sequence ID" value="GAA3731991.1"/>
    <property type="molecule type" value="Genomic_DNA"/>
</dbReference>
<evidence type="ECO:0000313" key="2">
    <source>
        <dbReference type="Proteomes" id="UP001500920"/>
    </source>
</evidence>
<evidence type="ECO:0000313" key="1">
    <source>
        <dbReference type="EMBL" id="GAA3731991.1"/>
    </source>
</evidence>
<organism evidence="1 2">
    <name type="scientific">Salinicoccus jeotgali</name>
    <dbReference type="NCBI Taxonomy" id="381634"/>
    <lineage>
        <taxon>Bacteria</taxon>
        <taxon>Bacillati</taxon>
        <taxon>Bacillota</taxon>
        <taxon>Bacilli</taxon>
        <taxon>Bacillales</taxon>
        <taxon>Staphylococcaceae</taxon>
        <taxon>Salinicoccus</taxon>
    </lineage>
</organism>
<dbReference type="Gene3D" id="1.10.357.10">
    <property type="entry name" value="Tetracycline Repressor, domain 2"/>
    <property type="match status" value="1"/>
</dbReference>
<name>A0ABP7F5W7_9STAP</name>
<evidence type="ECO:0008006" key="3">
    <source>
        <dbReference type="Google" id="ProtNLM"/>
    </source>
</evidence>
<dbReference type="SUPFAM" id="SSF48498">
    <property type="entry name" value="Tetracyclin repressor-like, C-terminal domain"/>
    <property type="match status" value="1"/>
</dbReference>
<keyword evidence="2" id="KW-1185">Reference proteome</keyword>
<reference evidence="2" key="1">
    <citation type="journal article" date="2019" name="Int. J. Syst. Evol. Microbiol.">
        <title>The Global Catalogue of Microorganisms (GCM) 10K type strain sequencing project: providing services to taxonomists for standard genome sequencing and annotation.</title>
        <authorList>
            <consortium name="The Broad Institute Genomics Platform"/>
            <consortium name="The Broad Institute Genome Sequencing Center for Infectious Disease"/>
            <person name="Wu L."/>
            <person name="Ma J."/>
        </authorList>
    </citation>
    <scope>NUCLEOTIDE SEQUENCE [LARGE SCALE GENOMIC DNA]</scope>
    <source>
        <strain evidence="2">JCM 16981</strain>
    </source>
</reference>
<sequence length="140" mass="16761">MRIIEIVVEQIDLNETDIFKRIENIGMKKLGIQRKFPQVFDFLISAKQEESAEVREIIKEKIDPVYDESTKRMYENIDYSMFREDIDIGKAIEILNWTMFGFGEKGLSQVDTFENISEFGEHYLKEWKSYSEILKYSFYK</sequence>
<proteinExistence type="predicted"/>
<dbReference type="RefSeq" id="WP_344704079.1">
    <property type="nucleotide sequence ID" value="NZ_BAABCK010000067.1"/>
</dbReference>
<gene>
    <name evidence="1" type="ORF">GCM10022378_20370</name>
</gene>
<comment type="caution">
    <text evidence="1">The sequence shown here is derived from an EMBL/GenBank/DDBJ whole genome shotgun (WGS) entry which is preliminary data.</text>
</comment>